<gene>
    <name evidence="2" type="ORF">ODALV1_LOCUS14155</name>
    <name evidence="3" type="ORF">ODALV1_LOCUS14159</name>
</gene>
<evidence type="ECO:0000313" key="2">
    <source>
        <dbReference type="EMBL" id="CAL8110326.1"/>
    </source>
</evidence>
<accession>A0ABP1QQX2</accession>
<proteinExistence type="predicted"/>
<evidence type="ECO:0000313" key="3">
    <source>
        <dbReference type="EMBL" id="CAL8110330.1"/>
    </source>
</evidence>
<reference evidence="2 4" key="1">
    <citation type="submission" date="2024-08" db="EMBL/GenBank/DDBJ databases">
        <authorList>
            <person name="Cucini C."/>
            <person name="Frati F."/>
        </authorList>
    </citation>
    <scope>NUCLEOTIDE SEQUENCE [LARGE SCALE GENOMIC DNA]</scope>
</reference>
<evidence type="ECO:0000313" key="4">
    <source>
        <dbReference type="Proteomes" id="UP001642540"/>
    </source>
</evidence>
<name>A0ABP1QQX2_9HEXA</name>
<dbReference type="Proteomes" id="UP001642540">
    <property type="component" value="Unassembled WGS sequence"/>
</dbReference>
<comment type="caution">
    <text evidence="2">The sequence shown here is derived from an EMBL/GenBank/DDBJ whole genome shotgun (WGS) entry which is preliminary data.</text>
</comment>
<dbReference type="EMBL" id="CAXLJM020000044">
    <property type="protein sequence ID" value="CAL8110330.1"/>
    <property type="molecule type" value="Genomic_DNA"/>
</dbReference>
<protein>
    <submittedName>
        <fullName evidence="2">Uncharacterized protein</fullName>
    </submittedName>
</protein>
<dbReference type="EMBL" id="CAXLJM020000044">
    <property type="protein sequence ID" value="CAL8110326.1"/>
    <property type="molecule type" value="Genomic_DNA"/>
</dbReference>
<feature type="compositionally biased region" description="Acidic residues" evidence="1">
    <location>
        <begin position="50"/>
        <end position="65"/>
    </location>
</feature>
<keyword evidence="4" id="KW-1185">Reference proteome</keyword>
<sequence length="102" mass="11484">MSGILIRGKLLSYYKRPSTLGGQGTSLSPTTRYCARPDHSLLHPWGYSERDDDPNDGADTEDNPNDPERDLKYMFMNTGSNSKSEESIDISSKPSYQIHQSR</sequence>
<evidence type="ECO:0000256" key="1">
    <source>
        <dbReference type="SAM" id="MobiDB-lite"/>
    </source>
</evidence>
<feature type="region of interest" description="Disordered" evidence="1">
    <location>
        <begin position="38"/>
        <end position="102"/>
    </location>
</feature>
<organism evidence="2 4">
    <name type="scientific">Orchesella dallaii</name>
    <dbReference type="NCBI Taxonomy" id="48710"/>
    <lineage>
        <taxon>Eukaryota</taxon>
        <taxon>Metazoa</taxon>
        <taxon>Ecdysozoa</taxon>
        <taxon>Arthropoda</taxon>
        <taxon>Hexapoda</taxon>
        <taxon>Collembola</taxon>
        <taxon>Entomobryomorpha</taxon>
        <taxon>Entomobryoidea</taxon>
        <taxon>Orchesellidae</taxon>
        <taxon>Orchesellinae</taxon>
        <taxon>Orchesella</taxon>
    </lineage>
</organism>